<protein>
    <submittedName>
        <fullName evidence="2">Putative alpha,alpha-trehalose-phosphate synthase [UDP-forming] 9</fullName>
    </submittedName>
</protein>
<evidence type="ECO:0000313" key="3">
    <source>
        <dbReference type="Proteomes" id="UP000325315"/>
    </source>
</evidence>
<dbReference type="Proteomes" id="UP000325315">
    <property type="component" value="Unassembled WGS sequence"/>
</dbReference>
<name>A0A5B6V9L5_9ROSI</name>
<evidence type="ECO:0000256" key="1">
    <source>
        <dbReference type="SAM" id="MobiDB-lite"/>
    </source>
</evidence>
<evidence type="ECO:0000313" key="2">
    <source>
        <dbReference type="EMBL" id="KAA3465880.1"/>
    </source>
</evidence>
<reference evidence="3" key="1">
    <citation type="journal article" date="2019" name="Plant Biotechnol. J.">
        <title>Genome sequencing of the Australian wild diploid species Gossypium australe highlights disease resistance and delayed gland morphogenesis.</title>
        <authorList>
            <person name="Cai Y."/>
            <person name="Cai X."/>
            <person name="Wang Q."/>
            <person name="Wang P."/>
            <person name="Zhang Y."/>
            <person name="Cai C."/>
            <person name="Xu Y."/>
            <person name="Wang K."/>
            <person name="Zhou Z."/>
            <person name="Wang C."/>
            <person name="Geng S."/>
            <person name="Li B."/>
            <person name="Dong Q."/>
            <person name="Hou Y."/>
            <person name="Wang H."/>
            <person name="Ai P."/>
            <person name="Liu Z."/>
            <person name="Yi F."/>
            <person name="Sun M."/>
            <person name="An G."/>
            <person name="Cheng J."/>
            <person name="Zhang Y."/>
            <person name="Shi Q."/>
            <person name="Xie Y."/>
            <person name="Shi X."/>
            <person name="Chang Y."/>
            <person name="Huang F."/>
            <person name="Chen Y."/>
            <person name="Hong S."/>
            <person name="Mi L."/>
            <person name="Sun Q."/>
            <person name="Zhang L."/>
            <person name="Zhou B."/>
            <person name="Peng R."/>
            <person name="Zhang X."/>
            <person name="Liu F."/>
        </authorList>
    </citation>
    <scope>NUCLEOTIDE SEQUENCE [LARGE SCALE GENOMIC DNA]</scope>
    <source>
        <strain evidence="3">cv. PA1801</strain>
    </source>
</reference>
<feature type="compositionally biased region" description="Polar residues" evidence="1">
    <location>
        <begin position="1"/>
        <end position="11"/>
    </location>
</feature>
<dbReference type="AlphaFoldDB" id="A0A5B6V9L5"/>
<keyword evidence="3" id="KW-1185">Reference proteome</keyword>
<dbReference type="EMBL" id="SMMG02000007">
    <property type="protein sequence ID" value="KAA3465880.1"/>
    <property type="molecule type" value="Genomic_DNA"/>
</dbReference>
<comment type="caution">
    <text evidence="2">The sequence shown here is derived from an EMBL/GenBank/DDBJ whole genome shotgun (WGS) entry which is preliminary data.</text>
</comment>
<organism evidence="2 3">
    <name type="scientific">Gossypium australe</name>
    <dbReference type="NCBI Taxonomy" id="47621"/>
    <lineage>
        <taxon>Eukaryota</taxon>
        <taxon>Viridiplantae</taxon>
        <taxon>Streptophyta</taxon>
        <taxon>Embryophyta</taxon>
        <taxon>Tracheophyta</taxon>
        <taxon>Spermatophyta</taxon>
        <taxon>Magnoliopsida</taxon>
        <taxon>eudicotyledons</taxon>
        <taxon>Gunneridae</taxon>
        <taxon>Pentapetalae</taxon>
        <taxon>rosids</taxon>
        <taxon>malvids</taxon>
        <taxon>Malvales</taxon>
        <taxon>Malvaceae</taxon>
        <taxon>Malvoideae</taxon>
        <taxon>Gossypium</taxon>
    </lineage>
</organism>
<sequence>MPPYRVNTSHVNEAANPSKVAGAKTASTNSGLPLKCLRALGCKGFSSVRGSDPTKVDYRLEGVAKILEQITCFDEEKLGCTVSLLTGKAHHWCNTIKQGTATNRITWELFLGNFKNLMGE</sequence>
<accession>A0A5B6V9L5</accession>
<gene>
    <name evidence="2" type="ORF">EPI10_001016</name>
</gene>
<proteinExistence type="predicted"/>
<feature type="region of interest" description="Disordered" evidence="1">
    <location>
        <begin position="1"/>
        <end position="29"/>
    </location>
</feature>